<name>A1ZY89_MICM2</name>
<evidence type="ECO:0000313" key="2">
    <source>
        <dbReference type="Proteomes" id="UP000004095"/>
    </source>
</evidence>
<accession>A1ZY89</accession>
<protein>
    <submittedName>
        <fullName evidence="1">Uncharacterized protein</fullName>
    </submittedName>
</protein>
<organism evidence="1 2">
    <name type="scientific">Microscilla marina ATCC 23134</name>
    <dbReference type="NCBI Taxonomy" id="313606"/>
    <lineage>
        <taxon>Bacteria</taxon>
        <taxon>Pseudomonadati</taxon>
        <taxon>Bacteroidota</taxon>
        <taxon>Cytophagia</taxon>
        <taxon>Cytophagales</taxon>
        <taxon>Microscillaceae</taxon>
        <taxon>Microscilla</taxon>
    </lineage>
</organism>
<comment type="caution">
    <text evidence="1">The sequence shown here is derived from an EMBL/GenBank/DDBJ whole genome shotgun (WGS) entry which is preliminary data.</text>
</comment>
<proteinExistence type="predicted"/>
<dbReference type="Proteomes" id="UP000004095">
    <property type="component" value="Unassembled WGS sequence"/>
</dbReference>
<gene>
    <name evidence="1" type="ORF">M23134_00607</name>
</gene>
<dbReference type="AlphaFoldDB" id="A1ZY89"/>
<dbReference type="EMBL" id="AAWS01000064">
    <property type="protein sequence ID" value="EAY24655.1"/>
    <property type="molecule type" value="Genomic_DNA"/>
</dbReference>
<keyword evidence="2" id="KW-1185">Reference proteome</keyword>
<sequence length="208" mass="23224">MGLLDQKRIADQLVKNYEKAEELDLPKESNKPVISSLDKDLPIARQISFSGTDMTNGIKTDLEEETLSDKERKVLAKIEKLLHDEGVSERFGIAILSRKVANRAWIKIEGNAAIPAKVIARETSNYLLEDENNDAFKEELKKRLRDGAVNEVVVQLLQYSEGNAQLNTAVALIAQNLKTLDEQGLTEEEKNAEIARIVASLSELIARL</sequence>
<reference evidence="1 2" key="1">
    <citation type="submission" date="2007-01" db="EMBL/GenBank/DDBJ databases">
        <authorList>
            <person name="Haygood M."/>
            <person name="Podell S."/>
            <person name="Anderson C."/>
            <person name="Hopkinson B."/>
            <person name="Roe K."/>
            <person name="Barbeau K."/>
            <person name="Gaasterland T."/>
            <person name="Ferriera S."/>
            <person name="Johnson J."/>
            <person name="Kravitz S."/>
            <person name="Beeson K."/>
            <person name="Sutton G."/>
            <person name="Rogers Y.-H."/>
            <person name="Friedman R."/>
            <person name="Frazier M."/>
            <person name="Venter J.C."/>
        </authorList>
    </citation>
    <scope>NUCLEOTIDE SEQUENCE [LARGE SCALE GENOMIC DNA]</scope>
    <source>
        <strain evidence="1 2">ATCC 23134</strain>
    </source>
</reference>
<dbReference type="RefSeq" id="WP_002704380.1">
    <property type="nucleotide sequence ID" value="NZ_AAWS01000064.1"/>
</dbReference>
<evidence type="ECO:0000313" key="1">
    <source>
        <dbReference type="EMBL" id="EAY24655.1"/>
    </source>
</evidence>